<evidence type="ECO:0000256" key="8">
    <source>
        <dbReference type="SAM" id="Phobius"/>
    </source>
</evidence>
<comment type="caution">
    <text evidence="9">The sequence shown here is derived from an EMBL/GenBank/DDBJ whole genome shotgun (WGS) entry which is preliminary data.</text>
</comment>
<keyword evidence="4" id="KW-1003">Cell membrane</keyword>
<feature type="transmembrane region" description="Helical" evidence="8">
    <location>
        <begin position="12"/>
        <end position="32"/>
    </location>
</feature>
<feature type="transmembrane region" description="Helical" evidence="8">
    <location>
        <begin position="97"/>
        <end position="114"/>
    </location>
</feature>
<gene>
    <name evidence="9" type="ORF">UV91_C0006G0023</name>
</gene>
<sequence length="357" mass="39319">MSENHNLTSISVSTSTMVRAVLVVIFVFLIWFLRDLVLVMLTSIVIASFMESSVPYFEKMGVARIPGVVILYVVSFLALAGTFYLFAPLLITEIYNFSIFISSYVPGVSFLDYFKNEAFSGAKDIVGALSGNFSLSGLLSVSKAFILNLSGGFFQTLAVAFGSIFNFVLIIVLSFYLSIQEKGIENFLRIIIPVRYEDYAVDLWSRSSIKIGLWVRGQMLVAFVVAVLIYLILSLLGIEYALLLAIIVGITEMVPYGILVALIPTFAFSYISNGFASAFMVAGAYIIVHQFEVFLFSPLIIKKIVGLSPIVIILSVLIGFELGGIWGAIISIPMAVIIMEFLSDIEKDKILARTKNV</sequence>
<dbReference type="EMBL" id="LCGH01000006">
    <property type="protein sequence ID" value="KKT11394.1"/>
    <property type="molecule type" value="Genomic_DNA"/>
</dbReference>
<feature type="transmembrane region" description="Helical" evidence="8">
    <location>
        <begin position="69"/>
        <end position="91"/>
    </location>
</feature>
<evidence type="ECO:0000256" key="4">
    <source>
        <dbReference type="ARBA" id="ARBA00022475"/>
    </source>
</evidence>
<feature type="transmembrane region" description="Helical" evidence="8">
    <location>
        <begin position="153"/>
        <end position="179"/>
    </location>
</feature>
<keyword evidence="7 8" id="KW-0472">Membrane</keyword>
<evidence type="ECO:0000256" key="7">
    <source>
        <dbReference type="ARBA" id="ARBA00023136"/>
    </source>
</evidence>
<dbReference type="PANTHER" id="PTHR21716:SF53">
    <property type="entry name" value="PERMEASE PERM-RELATED"/>
    <property type="match status" value="1"/>
</dbReference>
<keyword evidence="5 8" id="KW-0812">Transmembrane</keyword>
<keyword evidence="3" id="KW-0813">Transport</keyword>
<evidence type="ECO:0000256" key="1">
    <source>
        <dbReference type="ARBA" id="ARBA00004651"/>
    </source>
</evidence>
<proteinExistence type="inferred from homology"/>
<keyword evidence="6 8" id="KW-1133">Transmembrane helix</keyword>
<evidence type="ECO:0000256" key="6">
    <source>
        <dbReference type="ARBA" id="ARBA00022989"/>
    </source>
</evidence>
<feature type="transmembrane region" description="Helical" evidence="8">
    <location>
        <begin position="300"/>
        <end position="318"/>
    </location>
</feature>
<dbReference type="GO" id="GO:0055085">
    <property type="term" value="P:transmembrane transport"/>
    <property type="evidence" value="ECO:0007669"/>
    <property type="project" value="TreeGrafter"/>
</dbReference>
<feature type="transmembrane region" description="Helical" evidence="8">
    <location>
        <begin position="220"/>
        <end position="250"/>
    </location>
</feature>
<name>A0A0G1HKH9_9BACT</name>
<evidence type="ECO:0000313" key="9">
    <source>
        <dbReference type="EMBL" id="KKT11394.1"/>
    </source>
</evidence>
<dbReference type="AlphaFoldDB" id="A0A0G1HKH9"/>
<accession>A0A0G1HKH9</accession>
<comment type="subcellular location">
    <subcellularLocation>
        <location evidence="1">Cell membrane</location>
        <topology evidence="1">Multi-pass membrane protein</topology>
    </subcellularLocation>
</comment>
<comment type="similarity">
    <text evidence="2">Belongs to the autoinducer-2 exporter (AI-2E) (TC 2.A.86) family.</text>
</comment>
<dbReference type="GO" id="GO:0005886">
    <property type="term" value="C:plasma membrane"/>
    <property type="evidence" value="ECO:0007669"/>
    <property type="project" value="UniProtKB-SubCell"/>
</dbReference>
<reference evidence="9 10" key="1">
    <citation type="journal article" date="2015" name="Nature">
        <title>rRNA introns, odd ribosomes, and small enigmatic genomes across a large radiation of phyla.</title>
        <authorList>
            <person name="Brown C.T."/>
            <person name="Hug L.A."/>
            <person name="Thomas B.C."/>
            <person name="Sharon I."/>
            <person name="Castelle C.J."/>
            <person name="Singh A."/>
            <person name="Wilkins M.J."/>
            <person name="Williams K.H."/>
            <person name="Banfield J.F."/>
        </authorList>
    </citation>
    <scope>NUCLEOTIDE SEQUENCE [LARGE SCALE GENOMIC DNA]</scope>
</reference>
<organism evidence="9 10">
    <name type="scientific">Candidatus Nomurabacteria bacterium GW2011_GWF2_43_24</name>
    <dbReference type="NCBI Taxonomy" id="1618778"/>
    <lineage>
        <taxon>Bacteria</taxon>
        <taxon>Candidatus Nomuraibacteriota</taxon>
    </lineage>
</organism>
<feature type="transmembrane region" description="Helical" evidence="8">
    <location>
        <begin position="126"/>
        <end position="147"/>
    </location>
</feature>
<evidence type="ECO:0000256" key="2">
    <source>
        <dbReference type="ARBA" id="ARBA00009773"/>
    </source>
</evidence>
<dbReference type="PANTHER" id="PTHR21716">
    <property type="entry name" value="TRANSMEMBRANE PROTEIN"/>
    <property type="match status" value="1"/>
</dbReference>
<dbReference type="Pfam" id="PF01594">
    <property type="entry name" value="AI-2E_transport"/>
    <property type="match status" value="1"/>
</dbReference>
<evidence type="ECO:0000313" key="10">
    <source>
        <dbReference type="Proteomes" id="UP000033907"/>
    </source>
</evidence>
<evidence type="ECO:0000256" key="3">
    <source>
        <dbReference type="ARBA" id="ARBA00022448"/>
    </source>
</evidence>
<evidence type="ECO:0000256" key="5">
    <source>
        <dbReference type="ARBA" id="ARBA00022692"/>
    </source>
</evidence>
<dbReference type="Proteomes" id="UP000033907">
    <property type="component" value="Unassembled WGS sequence"/>
</dbReference>
<dbReference type="InterPro" id="IPR002549">
    <property type="entry name" value="AI-2E-like"/>
</dbReference>
<protein>
    <submittedName>
        <fullName evidence="9">Putative permease</fullName>
    </submittedName>
</protein>